<evidence type="ECO:0000313" key="2">
    <source>
        <dbReference type="EMBL" id="KAJ8369855.1"/>
    </source>
</evidence>
<sequence>MSAPRGALTLSQSAGAPHPTTPRACPAQAPRAGRQAVWSPRAGTQTNTLTLRPVMESVQLAWRESSERDPGAPLPGRNGAKRQRSEVKGCGSREVI</sequence>
<evidence type="ECO:0000313" key="3">
    <source>
        <dbReference type="Proteomes" id="UP001152622"/>
    </source>
</evidence>
<feature type="region of interest" description="Disordered" evidence="1">
    <location>
        <begin position="1"/>
        <end position="45"/>
    </location>
</feature>
<dbReference type="Proteomes" id="UP001152622">
    <property type="component" value="Chromosome 3"/>
</dbReference>
<organism evidence="2 3">
    <name type="scientific">Synaphobranchus kaupii</name>
    <name type="common">Kaup's arrowtooth eel</name>
    <dbReference type="NCBI Taxonomy" id="118154"/>
    <lineage>
        <taxon>Eukaryota</taxon>
        <taxon>Metazoa</taxon>
        <taxon>Chordata</taxon>
        <taxon>Craniata</taxon>
        <taxon>Vertebrata</taxon>
        <taxon>Euteleostomi</taxon>
        <taxon>Actinopterygii</taxon>
        <taxon>Neopterygii</taxon>
        <taxon>Teleostei</taxon>
        <taxon>Anguilliformes</taxon>
        <taxon>Synaphobranchidae</taxon>
        <taxon>Synaphobranchus</taxon>
    </lineage>
</organism>
<protein>
    <submittedName>
        <fullName evidence="2">Uncharacterized protein</fullName>
    </submittedName>
</protein>
<keyword evidence="3" id="KW-1185">Reference proteome</keyword>
<dbReference type="AlphaFoldDB" id="A0A9Q1J524"/>
<feature type="region of interest" description="Disordered" evidence="1">
    <location>
        <begin position="62"/>
        <end position="96"/>
    </location>
</feature>
<comment type="caution">
    <text evidence="2">The sequence shown here is derived from an EMBL/GenBank/DDBJ whole genome shotgun (WGS) entry which is preliminary data.</text>
</comment>
<dbReference type="EMBL" id="JAINUF010000003">
    <property type="protein sequence ID" value="KAJ8369855.1"/>
    <property type="molecule type" value="Genomic_DNA"/>
</dbReference>
<evidence type="ECO:0000256" key="1">
    <source>
        <dbReference type="SAM" id="MobiDB-lite"/>
    </source>
</evidence>
<accession>A0A9Q1J524</accession>
<name>A0A9Q1J524_SYNKA</name>
<reference evidence="2" key="1">
    <citation type="journal article" date="2023" name="Science">
        <title>Genome structures resolve the early diversification of teleost fishes.</title>
        <authorList>
            <person name="Parey E."/>
            <person name="Louis A."/>
            <person name="Montfort J."/>
            <person name="Bouchez O."/>
            <person name="Roques C."/>
            <person name="Iampietro C."/>
            <person name="Lluch J."/>
            <person name="Castinel A."/>
            <person name="Donnadieu C."/>
            <person name="Desvignes T."/>
            <person name="Floi Bucao C."/>
            <person name="Jouanno E."/>
            <person name="Wen M."/>
            <person name="Mejri S."/>
            <person name="Dirks R."/>
            <person name="Jansen H."/>
            <person name="Henkel C."/>
            <person name="Chen W.J."/>
            <person name="Zahm M."/>
            <person name="Cabau C."/>
            <person name="Klopp C."/>
            <person name="Thompson A.W."/>
            <person name="Robinson-Rechavi M."/>
            <person name="Braasch I."/>
            <person name="Lecointre G."/>
            <person name="Bobe J."/>
            <person name="Postlethwait J.H."/>
            <person name="Berthelot C."/>
            <person name="Roest Crollius H."/>
            <person name="Guiguen Y."/>
        </authorList>
    </citation>
    <scope>NUCLEOTIDE SEQUENCE</scope>
    <source>
        <strain evidence="2">WJC10195</strain>
    </source>
</reference>
<proteinExistence type="predicted"/>
<gene>
    <name evidence="2" type="ORF">SKAU_G00098830</name>
</gene>